<dbReference type="EMBL" id="CP136426">
    <property type="protein sequence ID" value="WOC51760.1"/>
    <property type="molecule type" value="Genomic_DNA"/>
</dbReference>
<keyword evidence="2" id="KW-1185">Reference proteome</keyword>
<reference evidence="1" key="1">
    <citation type="submission" date="2023-10" db="EMBL/GenBank/DDBJ databases">
        <title>Characterization and whole genome sequencing of a novel strain of Bergeyella porcorum QD2021 isolated from pig.</title>
        <authorList>
            <person name="Liu G."/>
            <person name="Chen C."/>
            <person name="Han X."/>
        </authorList>
    </citation>
    <scope>NUCLEOTIDE SEQUENCE</scope>
    <source>
        <strain evidence="1">QD2021</strain>
    </source>
</reference>
<dbReference type="Proteomes" id="UP001432059">
    <property type="component" value="Chromosome"/>
</dbReference>
<evidence type="ECO:0000313" key="2">
    <source>
        <dbReference type="Proteomes" id="UP001432059"/>
    </source>
</evidence>
<gene>
    <name evidence="1" type="ORF">BPO_1113</name>
</gene>
<dbReference type="RefSeq" id="WP_327983479.1">
    <property type="nucleotide sequence ID" value="NZ_CP136426.1"/>
</dbReference>
<dbReference type="AlphaFoldDB" id="A0AAU0F206"/>
<dbReference type="KEGG" id="bpor:BPO_1113"/>
<name>A0AAU0F206_9FLAO</name>
<organism evidence="1 2">
    <name type="scientific">Bergeyella porcorum</name>
    <dbReference type="NCBI Taxonomy" id="1735111"/>
    <lineage>
        <taxon>Bacteria</taxon>
        <taxon>Pseudomonadati</taxon>
        <taxon>Bacteroidota</taxon>
        <taxon>Flavobacteriia</taxon>
        <taxon>Flavobacteriales</taxon>
        <taxon>Weeksellaceae</taxon>
        <taxon>Bergeyella</taxon>
    </lineage>
</organism>
<sequence length="195" mass="22278">MFKGGFENPETKLAKKIYPNVDTIDEAQKIQQFKTNGSNGAAILLYEFANGKGADIRNFHYDFDITQQFLANNRIAEIKNEFFVQLSKKGLTYNQFIDNNVMVRGGYSFSPDHTTIIDSAEKHVKANFVQFVVGGANIEFYPDNDYGWINVIIWNPMSRNSFLLHQADSYQRDGSGNNLPLSTIRQNFIFKLKVL</sequence>
<evidence type="ECO:0000313" key="1">
    <source>
        <dbReference type="EMBL" id="WOC51760.1"/>
    </source>
</evidence>
<protein>
    <submittedName>
        <fullName evidence="1">Uncharacterized protein</fullName>
    </submittedName>
</protein>
<proteinExistence type="predicted"/>
<accession>A0AAU0F206</accession>